<evidence type="ECO:0000259" key="2">
    <source>
        <dbReference type="Pfam" id="PF13435"/>
    </source>
</evidence>
<protein>
    <submittedName>
        <fullName evidence="3">Cytochrome c554/c'-like protein</fullName>
    </submittedName>
</protein>
<proteinExistence type="predicted"/>
<dbReference type="PANTHER" id="PTHR35038:SF6">
    <property type="entry name" value="SURFACE LOCALIZED DECAHEME CYTOCHROME C LIPOPROTEIN"/>
    <property type="match status" value="1"/>
</dbReference>
<dbReference type="EMBL" id="SOBT01000008">
    <property type="protein sequence ID" value="TDU31251.1"/>
    <property type="molecule type" value="Genomic_DNA"/>
</dbReference>
<keyword evidence="1" id="KW-0732">Signal</keyword>
<dbReference type="GO" id="GO:0016491">
    <property type="term" value="F:oxidoreductase activity"/>
    <property type="evidence" value="ECO:0007669"/>
    <property type="project" value="TreeGrafter"/>
</dbReference>
<dbReference type="Gene3D" id="1.10.1130.10">
    <property type="entry name" value="Flavocytochrome C3, Chain A"/>
    <property type="match status" value="1"/>
</dbReference>
<keyword evidence="4" id="KW-1185">Reference proteome</keyword>
<evidence type="ECO:0000313" key="3">
    <source>
        <dbReference type="EMBL" id="TDU31251.1"/>
    </source>
</evidence>
<name>A0A4R7PCJ7_9GAMM</name>
<dbReference type="InterPro" id="IPR023155">
    <property type="entry name" value="Cyt_c-552/4"/>
</dbReference>
<feature type="domain" description="Cytochrome c-552/4" evidence="2">
    <location>
        <begin position="48"/>
        <end position="120"/>
    </location>
</feature>
<comment type="caution">
    <text evidence="3">The sequence shown here is derived from an EMBL/GenBank/DDBJ whole genome shotgun (WGS) entry which is preliminary data.</text>
</comment>
<reference evidence="3 4" key="1">
    <citation type="submission" date="2019-03" db="EMBL/GenBank/DDBJ databases">
        <title>Genomic Encyclopedia of Type Strains, Phase IV (KMG-IV): sequencing the most valuable type-strain genomes for metagenomic binning, comparative biology and taxonomic classification.</title>
        <authorList>
            <person name="Goeker M."/>
        </authorList>
    </citation>
    <scope>NUCLEOTIDE SEQUENCE [LARGE SCALE GENOMIC DNA]</scope>
    <source>
        <strain evidence="3 4">DSM 26377</strain>
    </source>
</reference>
<sequence length="428" mass="45812">MGVVFALLAGRAFGADARVEGGHLGVATCAGSTCHGAVKTIGTHAIRQDEYFIWQRKDAHAGAYNRLLEPRSNLMSRRLGWGDAARAEGCLTCHADTVEPAARGEKWMVTDGVGCEACHGGASKWIGSHVQGYKTRDDAKADGLYPTWEPAARGQMCLSCHQGSRERPMTHAIMAAGHPPLLFELDTFGTLEPYHHEVDADYVQRKGAQDPARAWAVGQAMAADNLLQSLAEGRHADGLMPELAFFDCDACHHSMKAGRNEPGRTAARAPGTVPLADSSVVLLGLWLQSVDPAMAKEWQAGWARLYDKGFSGDDALRREAQGLRDVLRAVVLGRVQAASLDGPQIRKVLGAILASASGAHAGDYRFAEQAAMASLVLGSALGERDGQGFSTAEKSAIDALYESVKERDRFNPPAYRAALVKLRASLAN</sequence>
<dbReference type="PANTHER" id="PTHR35038">
    <property type="entry name" value="DISSIMILATORY SULFITE REDUCTASE SIRA"/>
    <property type="match status" value="1"/>
</dbReference>
<dbReference type="InterPro" id="IPR036280">
    <property type="entry name" value="Multihaem_cyt_sf"/>
</dbReference>
<dbReference type="AlphaFoldDB" id="A0A4R7PCJ7"/>
<evidence type="ECO:0000256" key="1">
    <source>
        <dbReference type="ARBA" id="ARBA00022729"/>
    </source>
</evidence>
<dbReference type="Proteomes" id="UP000295341">
    <property type="component" value="Unassembled WGS sequence"/>
</dbReference>
<dbReference type="Pfam" id="PF13435">
    <property type="entry name" value="Cytochrome_C554"/>
    <property type="match status" value="1"/>
</dbReference>
<gene>
    <name evidence="3" type="ORF">DFR24_0615</name>
</gene>
<accession>A0A4R7PCJ7</accession>
<dbReference type="InterPro" id="IPR051829">
    <property type="entry name" value="Multiheme_Cytochr_ET"/>
</dbReference>
<evidence type="ECO:0000313" key="4">
    <source>
        <dbReference type="Proteomes" id="UP000295341"/>
    </source>
</evidence>
<dbReference type="SUPFAM" id="SSF48695">
    <property type="entry name" value="Multiheme cytochromes"/>
    <property type="match status" value="1"/>
</dbReference>
<organism evidence="3 4">
    <name type="scientific">Panacagrimonas perspica</name>
    <dbReference type="NCBI Taxonomy" id="381431"/>
    <lineage>
        <taxon>Bacteria</taxon>
        <taxon>Pseudomonadati</taxon>
        <taxon>Pseudomonadota</taxon>
        <taxon>Gammaproteobacteria</taxon>
        <taxon>Nevskiales</taxon>
        <taxon>Nevskiaceae</taxon>
        <taxon>Panacagrimonas</taxon>
    </lineage>
</organism>